<sequence>MGTALSTGPRLALLSSRAGGAVPRWAPSEPARCSHSKPGPVRPVPLKKRGYDVTRNPHLNKGMAFTLEERMQLGIHGLIPPCFLSQDIQLLRVMKSYERQQSDLDKYIILMTLQDRNEKLFYRVLTSDVEKFMPIVYTPTVGLACQHYGLTFRRPRGLFITIHDKGHLATMLNSWPEDNIKAVVVTDGERILGLGDLGCYGMGIPVGKLALYTACGGVNPQQCLPVLLDVGTNNEVTCYVGRRSGARRWQLGWGGEHLRGAVVSTKHQAISLLGPLCQGSVSTQLWSGNHPPPCCPPHPPSPSSLSHCWVFLLLCLLRPSMMTPVWASPASFLHDPRQPPHPQASLWSISEEATDGSGCRLGVFSILEASFLSERVKTQHFRAKAWTR</sequence>
<dbReference type="GO" id="GO:0004473">
    <property type="term" value="F:malate dehydrogenase (decarboxylating) (NADP+) activity"/>
    <property type="evidence" value="ECO:0007669"/>
    <property type="project" value="TreeGrafter"/>
</dbReference>
<dbReference type="EMBL" id="JABWUV010000010">
    <property type="protein sequence ID" value="KAF6325036.1"/>
    <property type="molecule type" value="Genomic_DNA"/>
</dbReference>
<dbReference type="PANTHER" id="PTHR23406">
    <property type="entry name" value="MALIC ENZYME-RELATED"/>
    <property type="match status" value="1"/>
</dbReference>
<comment type="caution">
    <text evidence="3">The sequence shown here is derived from an EMBL/GenBank/DDBJ whole genome shotgun (WGS) entry which is preliminary data.</text>
</comment>
<organism evidence="3 4">
    <name type="scientific">Myotis myotis</name>
    <name type="common">Greater mouse-eared bat</name>
    <name type="synonym">Vespertilio myotis</name>
    <dbReference type="NCBI Taxonomy" id="51298"/>
    <lineage>
        <taxon>Eukaryota</taxon>
        <taxon>Metazoa</taxon>
        <taxon>Chordata</taxon>
        <taxon>Craniata</taxon>
        <taxon>Vertebrata</taxon>
        <taxon>Euteleostomi</taxon>
        <taxon>Mammalia</taxon>
        <taxon>Eutheria</taxon>
        <taxon>Laurasiatheria</taxon>
        <taxon>Chiroptera</taxon>
        <taxon>Yangochiroptera</taxon>
        <taxon>Vespertilionidae</taxon>
        <taxon>Myotis</taxon>
    </lineage>
</organism>
<dbReference type="PANTHER" id="PTHR23406:SF20">
    <property type="entry name" value="NADP-DEPENDENT MALIC ENZYME, MITOCHONDRIAL"/>
    <property type="match status" value="1"/>
</dbReference>
<dbReference type="InterPro" id="IPR037062">
    <property type="entry name" value="Malic_N_dom_sf"/>
</dbReference>
<feature type="domain" description="Malic enzyme N-terminal" evidence="2">
    <location>
        <begin position="114"/>
        <end position="250"/>
    </location>
</feature>
<dbReference type="SMART" id="SM01274">
    <property type="entry name" value="malic"/>
    <property type="match status" value="1"/>
</dbReference>
<dbReference type="FunFam" id="3.40.50.10380:FF:000004">
    <property type="entry name" value="Malic enzyme"/>
    <property type="match status" value="1"/>
</dbReference>
<dbReference type="InterPro" id="IPR012301">
    <property type="entry name" value="Malic_N_dom"/>
</dbReference>
<name>A0A7J7VJB3_MYOMY</name>
<evidence type="ECO:0000259" key="2">
    <source>
        <dbReference type="SMART" id="SM01274"/>
    </source>
</evidence>
<dbReference type="AlphaFoldDB" id="A0A7J7VJB3"/>
<evidence type="ECO:0000256" key="1">
    <source>
        <dbReference type="SAM" id="MobiDB-lite"/>
    </source>
</evidence>
<evidence type="ECO:0000313" key="3">
    <source>
        <dbReference type="EMBL" id="KAF6325036.1"/>
    </source>
</evidence>
<evidence type="ECO:0000313" key="4">
    <source>
        <dbReference type="Proteomes" id="UP000527355"/>
    </source>
</evidence>
<keyword evidence="4" id="KW-1185">Reference proteome</keyword>
<accession>A0A7J7VJB3</accession>
<gene>
    <name evidence="3" type="ORF">mMyoMyo1_012913</name>
</gene>
<dbReference type="Proteomes" id="UP000527355">
    <property type="component" value="Unassembled WGS sequence"/>
</dbReference>
<protein>
    <submittedName>
        <fullName evidence="3">Malic enzyme 3</fullName>
    </submittedName>
</protein>
<dbReference type="VEuPathDB" id="HostDB:GeneID_118664550"/>
<reference evidence="3 4" key="1">
    <citation type="journal article" date="2020" name="Nature">
        <title>Six reference-quality genomes reveal evolution of bat adaptations.</title>
        <authorList>
            <person name="Jebb D."/>
            <person name="Huang Z."/>
            <person name="Pippel M."/>
            <person name="Hughes G.M."/>
            <person name="Lavrichenko K."/>
            <person name="Devanna P."/>
            <person name="Winkler S."/>
            <person name="Jermiin L.S."/>
            <person name="Skirmuntt E.C."/>
            <person name="Katzourakis A."/>
            <person name="Burkitt-Gray L."/>
            <person name="Ray D.A."/>
            <person name="Sullivan K.A.M."/>
            <person name="Roscito J.G."/>
            <person name="Kirilenko B.M."/>
            <person name="Davalos L.M."/>
            <person name="Corthals A.P."/>
            <person name="Power M.L."/>
            <person name="Jones G."/>
            <person name="Ransome R.D."/>
            <person name="Dechmann D.K.N."/>
            <person name="Locatelli A.G."/>
            <person name="Puechmaille S.J."/>
            <person name="Fedrigo O."/>
            <person name="Jarvis E.D."/>
            <person name="Hiller M."/>
            <person name="Vernes S.C."/>
            <person name="Myers E.W."/>
            <person name="Teeling E.C."/>
        </authorList>
    </citation>
    <scope>NUCLEOTIDE SEQUENCE [LARGE SCALE GENOMIC DNA]</scope>
    <source>
        <strain evidence="3">MMyoMyo1</strain>
        <tissue evidence="3">Flight muscle</tissue>
    </source>
</reference>
<dbReference type="Pfam" id="PF00390">
    <property type="entry name" value="malic"/>
    <property type="match status" value="1"/>
</dbReference>
<dbReference type="InterPro" id="IPR046346">
    <property type="entry name" value="Aminoacid_DH-like_N_sf"/>
</dbReference>
<dbReference type="GO" id="GO:0005739">
    <property type="term" value="C:mitochondrion"/>
    <property type="evidence" value="ECO:0007669"/>
    <property type="project" value="TreeGrafter"/>
</dbReference>
<feature type="region of interest" description="Disordered" evidence="1">
    <location>
        <begin position="25"/>
        <end position="52"/>
    </location>
</feature>
<dbReference type="GO" id="GO:0006108">
    <property type="term" value="P:malate metabolic process"/>
    <property type="evidence" value="ECO:0007669"/>
    <property type="project" value="TreeGrafter"/>
</dbReference>
<dbReference type="InterPro" id="IPR001891">
    <property type="entry name" value="Malic_OxRdtase"/>
</dbReference>
<proteinExistence type="predicted"/>
<dbReference type="SUPFAM" id="SSF53223">
    <property type="entry name" value="Aminoacid dehydrogenase-like, N-terminal domain"/>
    <property type="match status" value="1"/>
</dbReference>
<dbReference type="PRINTS" id="PR00072">
    <property type="entry name" value="MALOXRDTASE"/>
</dbReference>
<dbReference type="Gene3D" id="3.40.50.10380">
    <property type="entry name" value="Malic enzyme, N-terminal domain"/>
    <property type="match status" value="1"/>
</dbReference>